<dbReference type="AlphaFoldDB" id="A0A2S8GBF1"/>
<proteinExistence type="predicted"/>
<evidence type="ECO:0000256" key="1">
    <source>
        <dbReference type="SAM" id="MobiDB-lite"/>
    </source>
</evidence>
<evidence type="ECO:0000313" key="4">
    <source>
        <dbReference type="Proteomes" id="UP000240009"/>
    </source>
</evidence>
<comment type="caution">
    <text evidence="3">The sequence shown here is derived from an EMBL/GenBank/DDBJ whole genome shotgun (WGS) entry which is preliminary data.</text>
</comment>
<organism evidence="3 4">
    <name type="scientific">Blastopirellula marina</name>
    <dbReference type="NCBI Taxonomy" id="124"/>
    <lineage>
        <taxon>Bacteria</taxon>
        <taxon>Pseudomonadati</taxon>
        <taxon>Planctomycetota</taxon>
        <taxon>Planctomycetia</taxon>
        <taxon>Pirellulales</taxon>
        <taxon>Pirellulaceae</taxon>
        <taxon>Blastopirellula</taxon>
    </lineage>
</organism>
<protein>
    <recommendedName>
        <fullName evidence="2">Helix-turn-helix domain-containing protein</fullName>
    </recommendedName>
</protein>
<dbReference type="SUPFAM" id="SSF46955">
    <property type="entry name" value="Putative DNA-binding domain"/>
    <property type="match status" value="1"/>
</dbReference>
<dbReference type="Gene3D" id="1.10.1660.10">
    <property type="match status" value="1"/>
</dbReference>
<dbReference type="EMBL" id="PUIA01000002">
    <property type="protein sequence ID" value="PQO41786.1"/>
    <property type="molecule type" value="Genomic_DNA"/>
</dbReference>
<feature type="domain" description="Helix-turn-helix" evidence="2">
    <location>
        <begin position="12"/>
        <end position="58"/>
    </location>
</feature>
<gene>
    <name evidence="3" type="ORF">C5Y96_00405</name>
</gene>
<feature type="compositionally biased region" description="Polar residues" evidence="1">
    <location>
        <begin position="58"/>
        <end position="73"/>
    </location>
</feature>
<dbReference type="InterPro" id="IPR041657">
    <property type="entry name" value="HTH_17"/>
</dbReference>
<feature type="region of interest" description="Disordered" evidence="1">
    <location>
        <begin position="55"/>
        <end position="81"/>
    </location>
</feature>
<dbReference type="OrthoDB" id="291784at2"/>
<dbReference type="Pfam" id="PF12728">
    <property type="entry name" value="HTH_17"/>
    <property type="match status" value="1"/>
</dbReference>
<dbReference type="RefSeq" id="WP_105349578.1">
    <property type="nucleotide sequence ID" value="NZ_PUIA01000002.1"/>
</dbReference>
<dbReference type="Proteomes" id="UP000240009">
    <property type="component" value="Unassembled WGS sequence"/>
</dbReference>
<evidence type="ECO:0000259" key="2">
    <source>
        <dbReference type="Pfam" id="PF12728"/>
    </source>
</evidence>
<accession>A0A2S8GBF1</accession>
<sequence length="81" mass="8934">MTSENLDPSRLVSIKELSQSANVPVVTLRRWARQGKIPYYQPGGKNGRLFFPADAIQASESTSPASERSTPQAGRTPKWMS</sequence>
<name>A0A2S8GBF1_9BACT</name>
<dbReference type="InterPro" id="IPR009061">
    <property type="entry name" value="DNA-bd_dom_put_sf"/>
</dbReference>
<reference evidence="3 4" key="1">
    <citation type="submission" date="2018-02" db="EMBL/GenBank/DDBJ databases">
        <title>Comparative genomes isolates from brazilian mangrove.</title>
        <authorList>
            <person name="Araujo J.E."/>
            <person name="Taketani R.G."/>
            <person name="Silva M.C.P."/>
            <person name="Loureco M.V."/>
            <person name="Andreote F.D."/>
        </authorList>
    </citation>
    <scope>NUCLEOTIDE SEQUENCE [LARGE SCALE GENOMIC DNA]</scope>
    <source>
        <strain evidence="3 4">HEX-2 MGV</strain>
    </source>
</reference>
<evidence type="ECO:0000313" key="3">
    <source>
        <dbReference type="EMBL" id="PQO41786.1"/>
    </source>
</evidence>